<dbReference type="GO" id="GO:0046872">
    <property type="term" value="F:metal ion binding"/>
    <property type="evidence" value="ECO:0007669"/>
    <property type="project" value="UniProtKB-KW"/>
</dbReference>
<dbReference type="AlphaFoldDB" id="A0A151T0E6"/>
<dbReference type="OMA" id="CHSIFAY"/>
<protein>
    <submittedName>
        <fullName evidence="4">Retrovirus-related Pol polyprotein from transposon TNT 1-94</fullName>
    </submittedName>
</protein>
<keyword evidence="1" id="KW-0479">Metal-binding</keyword>
<sequence>MEVRNLLQNFILLIENQFDCKLKRLRSDNGKELFLTDFYDTKGILHETTCIETPQQNGIVERKHQHLLDVSRSLLFQSKIPNIFWSFVMKHVVHLINRLPTPFLKLKSPYEMVFNMKPDLSILKVFGCLAFASTLTTGRTKLAPRASKCIFLGYKTGTKGYVLFNLSSKSISIFRNVVFHETIFPYVSVSKKDTKSPLEVPQSISVDADSENLVAKKLYMSYANCSSDHISFCHSIFAYIEPSSFKQASQHDCWRQAMMTELQALERNQTWTLMKLLLGKHTIGCKWVYRIKHKANDSIKRYKARLVAKGFTQQEGVDYFETFSPVAKFTTVRFLIALASTQNWFLHQLDVDNAFLHGDLEEEVYMRPPQGLHLPQPNLVFKL</sequence>
<dbReference type="PROSITE" id="PS50994">
    <property type="entry name" value="INTEGRASE"/>
    <property type="match status" value="1"/>
</dbReference>
<evidence type="ECO:0000256" key="2">
    <source>
        <dbReference type="ARBA" id="ARBA00022801"/>
    </source>
</evidence>
<keyword evidence="5" id="KW-1185">Reference proteome</keyword>
<evidence type="ECO:0000256" key="1">
    <source>
        <dbReference type="ARBA" id="ARBA00022723"/>
    </source>
</evidence>
<accession>A0A151T0E6</accession>
<dbReference type="InterPro" id="IPR013103">
    <property type="entry name" value="RVT_2"/>
</dbReference>
<name>A0A151T0E6_CAJCA</name>
<dbReference type="InterPro" id="IPR001584">
    <property type="entry name" value="Integrase_cat-core"/>
</dbReference>
<reference evidence="4 5" key="1">
    <citation type="journal article" date="2012" name="Nat. Biotechnol.">
        <title>Draft genome sequence of pigeonpea (Cajanus cajan), an orphan legume crop of resource-poor farmers.</title>
        <authorList>
            <person name="Varshney R.K."/>
            <person name="Chen W."/>
            <person name="Li Y."/>
            <person name="Bharti A.K."/>
            <person name="Saxena R.K."/>
            <person name="Schlueter J.A."/>
            <person name="Donoghue M.T."/>
            <person name="Azam S."/>
            <person name="Fan G."/>
            <person name="Whaley A.M."/>
            <person name="Farmer A.D."/>
            <person name="Sheridan J."/>
            <person name="Iwata A."/>
            <person name="Tuteja R."/>
            <person name="Penmetsa R.V."/>
            <person name="Wu W."/>
            <person name="Upadhyaya H.D."/>
            <person name="Yang S.P."/>
            <person name="Shah T."/>
            <person name="Saxena K.B."/>
            <person name="Michael T."/>
            <person name="McCombie W.R."/>
            <person name="Yang B."/>
            <person name="Zhang G."/>
            <person name="Yang H."/>
            <person name="Wang J."/>
            <person name="Spillane C."/>
            <person name="Cook D.R."/>
            <person name="May G.D."/>
            <person name="Xu X."/>
            <person name="Jackson S.A."/>
        </authorList>
    </citation>
    <scope>NUCLEOTIDE SEQUENCE [LARGE SCALE GENOMIC DNA]</scope>
    <source>
        <strain evidence="5">cv. Asha</strain>
    </source>
</reference>
<dbReference type="SUPFAM" id="SSF53098">
    <property type="entry name" value="Ribonuclease H-like"/>
    <property type="match status" value="1"/>
</dbReference>
<dbReference type="EMBL" id="CM003611">
    <property type="protein sequence ID" value="KYP60509.1"/>
    <property type="molecule type" value="Genomic_DNA"/>
</dbReference>
<dbReference type="InterPro" id="IPR043502">
    <property type="entry name" value="DNA/RNA_pol_sf"/>
</dbReference>
<keyword evidence="2" id="KW-0378">Hydrolase</keyword>
<evidence type="ECO:0000259" key="3">
    <source>
        <dbReference type="PROSITE" id="PS50994"/>
    </source>
</evidence>
<organism evidence="4 5">
    <name type="scientific">Cajanus cajan</name>
    <name type="common">Pigeon pea</name>
    <name type="synonym">Cajanus indicus</name>
    <dbReference type="NCBI Taxonomy" id="3821"/>
    <lineage>
        <taxon>Eukaryota</taxon>
        <taxon>Viridiplantae</taxon>
        <taxon>Streptophyta</taxon>
        <taxon>Embryophyta</taxon>
        <taxon>Tracheophyta</taxon>
        <taxon>Spermatophyta</taxon>
        <taxon>Magnoliopsida</taxon>
        <taxon>eudicotyledons</taxon>
        <taxon>Gunneridae</taxon>
        <taxon>Pentapetalae</taxon>
        <taxon>rosids</taxon>
        <taxon>fabids</taxon>
        <taxon>Fabales</taxon>
        <taxon>Fabaceae</taxon>
        <taxon>Papilionoideae</taxon>
        <taxon>50 kb inversion clade</taxon>
        <taxon>NPAAA clade</taxon>
        <taxon>indigoferoid/millettioid clade</taxon>
        <taxon>Phaseoleae</taxon>
        <taxon>Cajanus</taxon>
    </lineage>
</organism>
<proteinExistence type="predicted"/>
<dbReference type="GO" id="GO:0016787">
    <property type="term" value="F:hydrolase activity"/>
    <property type="evidence" value="ECO:0007669"/>
    <property type="project" value="UniProtKB-KW"/>
</dbReference>
<dbReference type="Pfam" id="PF07727">
    <property type="entry name" value="RVT_2"/>
    <property type="match status" value="1"/>
</dbReference>
<dbReference type="PANTHER" id="PTHR42648:SF31">
    <property type="entry name" value="RNA-DIRECTED DNA POLYMERASE"/>
    <property type="match status" value="1"/>
</dbReference>
<dbReference type="GO" id="GO:0015074">
    <property type="term" value="P:DNA integration"/>
    <property type="evidence" value="ECO:0007669"/>
    <property type="project" value="InterPro"/>
</dbReference>
<dbReference type="Gramene" id="C.cajan_22258.t">
    <property type="protein sequence ID" value="C.cajan_22258.t"/>
    <property type="gene ID" value="C.cajan_22258"/>
</dbReference>
<dbReference type="InterPro" id="IPR036397">
    <property type="entry name" value="RNaseH_sf"/>
</dbReference>
<evidence type="ECO:0000313" key="5">
    <source>
        <dbReference type="Proteomes" id="UP000075243"/>
    </source>
</evidence>
<dbReference type="InterPro" id="IPR039537">
    <property type="entry name" value="Retrotran_Ty1/copia-like"/>
</dbReference>
<dbReference type="Gene3D" id="3.30.420.10">
    <property type="entry name" value="Ribonuclease H-like superfamily/Ribonuclease H"/>
    <property type="match status" value="1"/>
</dbReference>
<gene>
    <name evidence="4" type="ORF">KK1_022915</name>
</gene>
<dbReference type="Pfam" id="PF25597">
    <property type="entry name" value="SH3_retrovirus"/>
    <property type="match status" value="1"/>
</dbReference>
<dbReference type="PANTHER" id="PTHR42648">
    <property type="entry name" value="TRANSPOSASE, PUTATIVE-RELATED"/>
    <property type="match status" value="1"/>
</dbReference>
<dbReference type="Proteomes" id="UP000075243">
    <property type="component" value="Chromosome 9"/>
</dbReference>
<evidence type="ECO:0000313" key="4">
    <source>
        <dbReference type="EMBL" id="KYP60509.1"/>
    </source>
</evidence>
<dbReference type="InterPro" id="IPR057670">
    <property type="entry name" value="SH3_retrovirus"/>
</dbReference>
<dbReference type="GO" id="GO:0003676">
    <property type="term" value="F:nucleic acid binding"/>
    <property type="evidence" value="ECO:0007669"/>
    <property type="project" value="InterPro"/>
</dbReference>
<dbReference type="SUPFAM" id="SSF56672">
    <property type="entry name" value="DNA/RNA polymerases"/>
    <property type="match status" value="1"/>
</dbReference>
<dbReference type="InterPro" id="IPR012337">
    <property type="entry name" value="RNaseH-like_sf"/>
</dbReference>
<feature type="domain" description="Integrase catalytic" evidence="3">
    <location>
        <begin position="1"/>
        <end position="117"/>
    </location>
</feature>